<dbReference type="RefSeq" id="XP_003882164.1">
    <property type="nucleotide sequence ID" value="XM_003882115.1"/>
</dbReference>
<dbReference type="EMBL" id="LN714480">
    <property type="protein sequence ID" value="CEL66094.1"/>
    <property type="molecule type" value="Genomic_DNA"/>
</dbReference>
<feature type="region of interest" description="Disordered" evidence="1">
    <location>
        <begin position="1"/>
        <end position="58"/>
    </location>
</feature>
<keyword evidence="4" id="KW-1185">Reference proteome</keyword>
<evidence type="ECO:0000313" key="2">
    <source>
        <dbReference type="EMBL" id="CBZ52132.1"/>
    </source>
</evidence>
<reference evidence="3" key="4">
    <citation type="journal article" date="2015" name="PLoS ONE">
        <title>Comprehensive Evaluation of Toxoplasma gondii VEG and Neospora caninum LIV Genomes with Tachyzoite Stage Transcriptome and Proteome Defines Novel Transcript Features.</title>
        <authorList>
            <person name="Ramaprasad A."/>
            <person name="Mourier T."/>
            <person name="Naeem R."/>
            <person name="Malas T.B."/>
            <person name="Moussa E."/>
            <person name="Panigrahi A."/>
            <person name="Vermont S.J."/>
            <person name="Otto T.D."/>
            <person name="Wastling J."/>
            <person name="Pain A."/>
        </authorList>
    </citation>
    <scope>NUCLEOTIDE SEQUENCE</scope>
    <source>
        <strain evidence="3">Liverpool</strain>
    </source>
</reference>
<dbReference type="GeneID" id="13444998"/>
<feature type="compositionally biased region" description="Basic and acidic residues" evidence="1">
    <location>
        <begin position="473"/>
        <end position="482"/>
    </location>
</feature>
<feature type="compositionally biased region" description="Basic and acidic residues" evidence="1">
    <location>
        <begin position="1208"/>
        <end position="1218"/>
    </location>
</feature>
<feature type="compositionally biased region" description="Low complexity" evidence="1">
    <location>
        <begin position="1220"/>
        <end position="1264"/>
    </location>
</feature>
<dbReference type="Proteomes" id="UP000007494">
    <property type="component" value="Chromosome VI"/>
</dbReference>
<feature type="compositionally biased region" description="Low complexity" evidence="1">
    <location>
        <begin position="1020"/>
        <end position="1050"/>
    </location>
</feature>
<dbReference type="OrthoDB" id="447842at2759"/>
<feature type="compositionally biased region" description="Basic and acidic residues" evidence="1">
    <location>
        <begin position="508"/>
        <end position="519"/>
    </location>
</feature>
<feature type="region of interest" description="Disordered" evidence="1">
    <location>
        <begin position="444"/>
        <end position="620"/>
    </location>
</feature>
<feature type="compositionally biased region" description="Basic and acidic residues" evidence="1">
    <location>
        <begin position="295"/>
        <end position="310"/>
    </location>
</feature>
<feature type="compositionally biased region" description="Low complexity" evidence="1">
    <location>
        <begin position="206"/>
        <end position="235"/>
    </location>
</feature>
<name>F0VEI8_NEOCL</name>
<gene>
    <name evidence="3" type="ORF">BN1204_019210</name>
    <name evidence="2" type="ORF">NCLIV_019210</name>
</gene>
<feature type="compositionally biased region" description="Acidic residues" evidence="1">
    <location>
        <begin position="483"/>
        <end position="496"/>
    </location>
</feature>
<accession>F0VEI8</accession>
<evidence type="ECO:0000256" key="1">
    <source>
        <dbReference type="SAM" id="MobiDB-lite"/>
    </source>
</evidence>
<evidence type="ECO:0000313" key="4">
    <source>
        <dbReference type="Proteomes" id="UP000007494"/>
    </source>
</evidence>
<feature type="region of interest" description="Disordered" evidence="1">
    <location>
        <begin position="658"/>
        <end position="680"/>
    </location>
</feature>
<feature type="compositionally biased region" description="Polar residues" evidence="1">
    <location>
        <begin position="352"/>
        <end position="361"/>
    </location>
</feature>
<proteinExistence type="predicted"/>
<evidence type="ECO:0000313" key="3">
    <source>
        <dbReference type="EMBL" id="CEL66094.1"/>
    </source>
</evidence>
<feature type="compositionally biased region" description="Low complexity" evidence="1">
    <location>
        <begin position="541"/>
        <end position="551"/>
    </location>
</feature>
<feature type="compositionally biased region" description="Low complexity" evidence="1">
    <location>
        <begin position="604"/>
        <end position="620"/>
    </location>
</feature>
<reference evidence="4" key="3">
    <citation type="journal article" date="2012" name="PLoS Pathog.">
        <title>Comparative genomics of the apicomplexan parasites Toxoplasma gondii and Neospora caninum: Coccidia differing in host range and transmission strategy.</title>
        <authorList>
            <person name="Reid A.J."/>
            <person name="Vermont S.J."/>
            <person name="Cotton J.A."/>
            <person name="Harris D."/>
            <person name="Hill-Cawthorne G.A."/>
            <person name="Konen-Waisman S."/>
            <person name="Latham S.M."/>
            <person name="Mourier T."/>
            <person name="Norton R."/>
            <person name="Quail M.A."/>
            <person name="Sanders M."/>
            <person name="Shanmugam D."/>
            <person name="Sohal A."/>
            <person name="Wasmuth J.D."/>
            <person name="Brunk B."/>
            <person name="Grigg M.E."/>
            <person name="Howard J.C."/>
            <person name="Parkinson J."/>
            <person name="Roos D.S."/>
            <person name="Trees A.J."/>
            <person name="Berriman M."/>
            <person name="Pain A."/>
            <person name="Wastling J.M."/>
        </authorList>
    </citation>
    <scope>NUCLEOTIDE SEQUENCE [LARGE SCALE GENOMIC DNA]</scope>
    <source>
        <strain evidence="4">Liverpool</strain>
    </source>
</reference>
<protein>
    <recommendedName>
        <fullName evidence="5">WLM domain-containing protein</fullName>
    </recommendedName>
</protein>
<feature type="compositionally biased region" description="Basic and acidic residues" evidence="1">
    <location>
        <begin position="757"/>
        <end position="778"/>
    </location>
</feature>
<reference evidence="2" key="2">
    <citation type="submission" date="2011-03" db="EMBL/GenBank/DDBJ databases">
        <title>Comparative genomics and transcriptomics of Neospora caninum and Toxoplasma gondii.</title>
        <authorList>
            <person name="Reid A.J."/>
            <person name="Sohal A."/>
            <person name="Harris D."/>
            <person name="Quail M."/>
            <person name="Sanders M."/>
            <person name="Berriman M."/>
            <person name="Wastling J.M."/>
            <person name="Pain A."/>
        </authorList>
    </citation>
    <scope>NUCLEOTIDE SEQUENCE</scope>
    <source>
        <strain evidence="2">Liverpool</strain>
    </source>
</reference>
<organism evidence="2 4">
    <name type="scientific">Neospora caninum (strain Liverpool)</name>
    <dbReference type="NCBI Taxonomy" id="572307"/>
    <lineage>
        <taxon>Eukaryota</taxon>
        <taxon>Sar</taxon>
        <taxon>Alveolata</taxon>
        <taxon>Apicomplexa</taxon>
        <taxon>Conoidasida</taxon>
        <taxon>Coccidia</taxon>
        <taxon>Eucoccidiorida</taxon>
        <taxon>Eimeriorina</taxon>
        <taxon>Sarcocystidae</taxon>
        <taxon>Neospora</taxon>
    </lineage>
</organism>
<sequence length="1282" mass="137212">MRTASHVDGFPPGSLLRPKRQTAPLRRGLEADADLRKSKELHSVRLSAPASGKKTNRRYAVRREEAKHAELVALPSSSELPRPLAFTFAFPSRSSSSASECSSEGTRATVSSLGKRKKTGGSCSRASTCRLVKVNKLQSVPPVEAFASSRFRDWIVPQKNPKTKVGVATRILWGRLPPQTDAERRGALACADASSLHTGVFPGSFSRSALPSLSPASSSSLSAVSASPAARPSAPKSFLDVPAQGEELDRGESAAKTANPEEGDAAKLQEAEGGSGEVTDSKTDNAEAEQEEEEKTASKERDEDTPEGKSGDLQTGKRSGGVDASQRKRIVTGTTGRKPAAFKTPRAPQGLSLFSSQSPTAAGSPRPLVFSPERLAFLSPRADAGKGTQEVGARANLPSRAGFRVLRNSLGQMPLPPRRLLATKANGLPRSCLQLLHARGKRLETKEVRQGTEVKEAHATAGRRNVRQGTQADPKEDDKREDGDCDQDEAEREDAEDQGRASGEPVPEEQRPKQGREEVEGGEAPEELRRARRGDAEAPDGRASAASPSGRRGARRGTDQRRSNAHAAKTPETLHSPGSALPHRASRRLRQASPSPSCFPRFLSSSSVPASPSASPSFASRGFATWRESGRGERLASCGPLVETGKCASTTVAGLPDADAVSRSQPSQWRGARSRCDGSRAPTCLSARLSIRPDLLLAPEAASLRSRSAAKAVPRSPCFPSSPLYFFSPRFAESGSQTRECFLTPAERRLLRGSSGGEKEGRGDGDSRQDRGRRDRTERKLAHLDESLYFTFKYTKVDGKLAPLANRQKVLEALHVLHTLYGSEICRHFGLRYTFLAEHHPTEKKAGITMKKPMQAKPLKPGDSRPALEHRSLATIRLRLRKREDVDELIARPTQLAVFFHELAHLRHMNHGKEFARFLRDIFSFAASRGFVEPGMANELPSPWKWEREVFDRAGNLTNEEIDALFEQDEKALEAAHLPCCAEGRPSSLPPGDTASAEPSGSLPQDGLGTFLTESDETLAARAPSSFPSSSSSPSSLSSSSPSPGSPAAPLVGDAARREEQCVPGEPSGACDKVAKKANLGPAGQDCCQGNRSGCARPRGDLSTHERRARSMRPGRLLASPVRSSGQAERRANPTRSSEGLARLDAGAAGETEVSSRRSRTGGRHTEGSALRRVVNAPADGGTRQVLGRLRGNAYEPAASPRPLLSHRSQERRLKDRGGSPPLSSPSTACSSACPSQAASSFDCSSCLSSPPSASESSPPESQATGCARMLAEQVTGALVRL</sequence>
<feature type="region of interest" description="Disordered" evidence="1">
    <location>
        <begin position="93"/>
        <end position="120"/>
    </location>
</feature>
<dbReference type="InParanoid" id="F0VEI8"/>
<feature type="region of interest" description="Disordered" evidence="1">
    <location>
        <begin position="201"/>
        <end position="368"/>
    </location>
</feature>
<dbReference type="VEuPathDB" id="ToxoDB:NCLIV_019210"/>
<reference evidence="2" key="1">
    <citation type="submission" date="2011-02" db="EMBL/GenBank/DDBJ databases">
        <authorList>
            <person name="Aslett M."/>
        </authorList>
    </citation>
    <scope>NUCLEOTIDE SEQUENCE</scope>
    <source>
        <strain evidence="2">Liverpool</strain>
    </source>
</reference>
<feature type="compositionally biased region" description="Basic and acidic residues" evidence="1">
    <location>
        <begin position="444"/>
        <end position="458"/>
    </location>
</feature>
<dbReference type="Gene3D" id="3.30.2010.10">
    <property type="entry name" value="Metalloproteases ('zincins'), catalytic domain"/>
    <property type="match status" value="1"/>
</dbReference>
<feature type="region of interest" description="Disordered" evidence="1">
    <location>
        <begin position="982"/>
        <end position="1266"/>
    </location>
</feature>
<feature type="region of interest" description="Disordered" evidence="1">
    <location>
        <begin position="752"/>
        <end position="778"/>
    </location>
</feature>
<dbReference type="OMA" id="KWEREVF"/>
<feature type="compositionally biased region" description="Low complexity" evidence="1">
    <location>
        <begin position="93"/>
        <end position="103"/>
    </location>
</feature>
<dbReference type="eggNOG" id="ENOG502SYHG">
    <property type="taxonomic scope" value="Eukaryota"/>
</dbReference>
<dbReference type="EMBL" id="FR823387">
    <property type="protein sequence ID" value="CBZ52132.1"/>
    <property type="molecule type" value="Genomic_DNA"/>
</dbReference>
<feature type="compositionally biased region" description="Basic and acidic residues" evidence="1">
    <location>
        <begin position="27"/>
        <end position="43"/>
    </location>
</feature>
<feature type="region of interest" description="Disordered" evidence="1">
    <location>
        <begin position="380"/>
        <end position="399"/>
    </location>
</feature>
<evidence type="ECO:0008006" key="5">
    <source>
        <dbReference type="Google" id="ProtNLM"/>
    </source>
</evidence>
<feature type="compositionally biased region" description="Basic and acidic residues" evidence="1">
    <location>
        <begin position="526"/>
        <end position="540"/>
    </location>
</feature>